<dbReference type="Proteomes" id="UP000616769">
    <property type="component" value="Unassembled WGS sequence"/>
</dbReference>
<accession>A0A132AHR1</accession>
<organism evidence="1 2">
    <name type="scientific">Sarcoptes scabiei</name>
    <name type="common">Itch mite</name>
    <name type="synonym">Acarus scabiei</name>
    <dbReference type="NCBI Taxonomy" id="52283"/>
    <lineage>
        <taxon>Eukaryota</taxon>
        <taxon>Metazoa</taxon>
        <taxon>Ecdysozoa</taxon>
        <taxon>Arthropoda</taxon>
        <taxon>Chelicerata</taxon>
        <taxon>Arachnida</taxon>
        <taxon>Acari</taxon>
        <taxon>Acariformes</taxon>
        <taxon>Sarcoptiformes</taxon>
        <taxon>Astigmata</taxon>
        <taxon>Psoroptidia</taxon>
        <taxon>Sarcoptoidea</taxon>
        <taxon>Sarcoptidae</taxon>
        <taxon>Sarcoptinae</taxon>
        <taxon>Sarcoptes</taxon>
    </lineage>
</organism>
<sequence length="69" mass="7944">MEVIFLMKSVILIQKGVNKEKDSEESRFFLISKNYAYVIIMLCSIPFDVESIGNGIRFCSNRTAQAMLY</sequence>
<reference evidence="1 2" key="1">
    <citation type="journal article" date="2015" name="Parasit. Vectors">
        <title>Draft genome of the scabies mite.</title>
        <authorList>
            <person name="Rider S.D.Jr."/>
            <person name="Morgan M.S."/>
            <person name="Arlian L.G."/>
        </authorList>
    </citation>
    <scope>NUCLEOTIDE SEQUENCE [LARGE SCALE GENOMIC DNA]</scope>
    <source>
        <strain evidence="1">Arlian Lab</strain>
    </source>
</reference>
<name>A0A132AHR1_SARSC</name>
<proteinExistence type="predicted"/>
<protein>
    <submittedName>
        <fullName evidence="1">Uncharacterized protein</fullName>
    </submittedName>
</protein>
<evidence type="ECO:0000313" key="2">
    <source>
        <dbReference type="Proteomes" id="UP000616769"/>
    </source>
</evidence>
<dbReference type="AlphaFoldDB" id="A0A132AHR1"/>
<dbReference type="EMBL" id="JXLN01015328">
    <property type="protein sequence ID" value="KPM10532.1"/>
    <property type="molecule type" value="Genomic_DNA"/>
</dbReference>
<evidence type="ECO:0000313" key="1">
    <source>
        <dbReference type="EMBL" id="KPM10532.1"/>
    </source>
</evidence>
<comment type="caution">
    <text evidence="1">The sequence shown here is derived from an EMBL/GenBank/DDBJ whole genome shotgun (WGS) entry which is preliminary data.</text>
</comment>
<gene>
    <name evidence="1" type="ORF">QR98_0090890</name>
</gene>
<dbReference type="VEuPathDB" id="VectorBase:SSCA008753"/>